<dbReference type="AlphaFoldDB" id="A0A9P6ILR7"/>
<proteinExistence type="predicted"/>
<evidence type="ECO:0008006" key="4">
    <source>
        <dbReference type="Google" id="ProtNLM"/>
    </source>
</evidence>
<comment type="caution">
    <text evidence="2">The sequence shown here is derived from an EMBL/GenBank/DDBJ whole genome shotgun (WGS) entry which is preliminary data.</text>
</comment>
<evidence type="ECO:0000313" key="2">
    <source>
        <dbReference type="EMBL" id="KAF9935675.1"/>
    </source>
</evidence>
<dbReference type="OrthoDB" id="1001765at2759"/>
<dbReference type="Proteomes" id="UP000749646">
    <property type="component" value="Unassembled WGS sequence"/>
</dbReference>
<feature type="transmembrane region" description="Helical" evidence="1">
    <location>
        <begin position="38"/>
        <end position="60"/>
    </location>
</feature>
<accession>A0A9P6ILR7</accession>
<gene>
    <name evidence="2" type="ORF">BGZ65_003161</name>
</gene>
<dbReference type="EMBL" id="JAAAHW010009853">
    <property type="protein sequence ID" value="KAF9935675.1"/>
    <property type="molecule type" value="Genomic_DNA"/>
</dbReference>
<dbReference type="SUPFAM" id="SSF47240">
    <property type="entry name" value="Ferritin-like"/>
    <property type="match status" value="1"/>
</dbReference>
<protein>
    <recommendedName>
        <fullName evidence="4">Ferritin</fullName>
    </recommendedName>
</protein>
<evidence type="ECO:0000256" key="1">
    <source>
        <dbReference type="SAM" id="Phobius"/>
    </source>
</evidence>
<dbReference type="InterPro" id="IPR009078">
    <property type="entry name" value="Ferritin-like_SF"/>
</dbReference>
<organism evidence="2 3">
    <name type="scientific">Modicella reniformis</name>
    <dbReference type="NCBI Taxonomy" id="1440133"/>
    <lineage>
        <taxon>Eukaryota</taxon>
        <taxon>Fungi</taxon>
        <taxon>Fungi incertae sedis</taxon>
        <taxon>Mucoromycota</taxon>
        <taxon>Mortierellomycotina</taxon>
        <taxon>Mortierellomycetes</taxon>
        <taxon>Mortierellales</taxon>
        <taxon>Mortierellaceae</taxon>
        <taxon>Modicella</taxon>
    </lineage>
</organism>
<evidence type="ECO:0000313" key="3">
    <source>
        <dbReference type="Proteomes" id="UP000749646"/>
    </source>
</evidence>
<keyword evidence="1" id="KW-0472">Membrane</keyword>
<reference evidence="2" key="1">
    <citation type="journal article" date="2020" name="Fungal Divers.">
        <title>Resolving the Mortierellaceae phylogeny through synthesis of multi-gene phylogenetics and phylogenomics.</title>
        <authorList>
            <person name="Vandepol N."/>
            <person name="Liber J."/>
            <person name="Desiro A."/>
            <person name="Na H."/>
            <person name="Kennedy M."/>
            <person name="Barry K."/>
            <person name="Grigoriev I.V."/>
            <person name="Miller A.N."/>
            <person name="O'Donnell K."/>
            <person name="Stajich J.E."/>
            <person name="Bonito G."/>
        </authorList>
    </citation>
    <scope>NUCLEOTIDE SEQUENCE</scope>
    <source>
        <strain evidence="2">MES-2147</strain>
    </source>
</reference>
<keyword evidence="3" id="KW-1185">Reference proteome</keyword>
<keyword evidence="1" id="KW-0812">Transmembrane</keyword>
<keyword evidence="1" id="KW-1133">Transmembrane helix</keyword>
<dbReference type="Pfam" id="PF13668">
    <property type="entry name" value="Ferritin_2"/>
    <property type="match status" value="1"/>
</dbReference>
<sequence>MTQYCLLLPQQQNTSTTSSTTSASANYITKNISNNMRFSFFAIASAIAATGALAAPIYALTLEYLEAESYKWGLNKYDGHAFEAAGYDSKVRERFVHIGEHESEHVDVLKSVIKSLYDTPVPKCIYKFPLDDVHVFIAIARALENTGISTYIGAAAGLKGDLLTGTASIATVEARRSSRTGAPFAFDTPLTPKEIITIASNFVESCPFDLGITPFKQLTAELLKATIRLSNKATVSRRSECSLAKGVNGYIYVVITDTANPITLKDDSHILAGPALLFYGHHQSLQPTTISPLWYLFHIVINNSFNIEHI</sequence>
<name>A0A9P6ILR7_9FUNG</name>